<organism evidence="1">
    <name type="scientific">Pararge aegeria</name>
    <name type="common">speckled wood butterfly</name>
    <dbReference type="NCBI Taxonomy" id="116150"/>
    <lineage>
        <taxon>Eukaryota</taxon>
        <taxon>Metazoa</taxon>
        <taxon>Ecdysozoa</taxon>
        <taxon>Arthropoda</taxon>
        <taxon>Hexapoda</taxon>
        <taxon>Insecta</taxon>
        <taxon>Pterygota</taxon>
        <taxon>Neoptera</taxon>
        <taxon>Endopterygota</taxon>
        <taxon>Lepidoptera</taxon>
        <taxon>Glossata</taxon>
        <taxon>Ditrysia</taxon>
        <taxon>Papilionoidea</taxon>
        <taxon>Nymphalidae</taxon>
        <taxon>Satyrinae</taxon>
        <taxon>Satyrini</taxon>
        <taxon>Parargina</taxon>
        <taxon>Pararge</taxon>
    </lineage>
</organism>
<accession>S4PWL8</accession>
<dbReference type="AlphaFoldDB" id="S4PWL8"/>
<reference evidence="1" key="2">
    <citation type="submission" date="2013-05" db="EMBL/GenBank/DDBJ databases">
        <authorList>
            <person name="Carter J.-M."/>
            <person name="Baker S.C."/>
            <person name="Pink R."/>
            <person name="Carter D.R.F."/>
            <person name="Collins A."/>
            <person name="Tomlin J."/>
            <person name="Gibbs M."/>
            <person name="Breuker C.J."/>
        </authorList>
    </citation>
    <scope>NUCLEOTIDE SEQUENCE</scope>
    <source>
        <tissue evidence="1">Ovary</tissue>
    </source>
</reference>
<proteinExistence type="predicted"/>
<reference evidence="1" key="1">
    <citation type="journal article" date="2013" name="BMC Genomics">
        <title>Unscrambling butterfly oogenesis.</title>
        <authorList>
            <person name="Carter J.M."/>
            <person name="Baker S.C."/>
            <person name="Pink R."/>
            <person name="Carter D.R."/>
            <person name="Collins A."/>
            <person name="Tomlin J."/>
            <person name="Gibbs M."/>
            <person name="Breuker C.J."/>
        </authorList>
    </citation>
    <scope>NUCLEOTIDE SEQUENCE</scope>
    <source>
        <tissue evidence="1">Ovary</tissue>
    </source>
</reference>
<name>S4PWL8_9NEOP</name>
<dbReference type="EMBL" id="GAIX01006563">
    <property type="protein sequence ID" value="JAA85997.1"/>
    <property type="molecule type" value="Transcribed_RNA"/>
</dbReference>
<sequence>MYSISFDGKPYFVLHSKRNHAQINFRMLSGVPKDVKSSRNSEYYDCYCQKKLTKLTFSLTYEFDGFARVLSLKFSGLI</sequence>
<evidence type="ECO:0000313" key="1">
    <source>
        <dbReference type="EMBL" id="JAA85997.1"/>
    </source>
</evidence>
<protein>
    <submittedName>
        <fullName evidence="1">Uncharacterized protein</fullName>
    </submittedName>
</protein>